<keyword evidence="1" id="KW-0812">Transmembrane</keyword>
<evidence type="ECO:0000313" key="2">
    <source>
        <dbReference type="EMBL" id="VDR38029.1"/>
    </source>
</evidence>
<evidence type="ECO:0008006" key="4">
    <source>
        <dbReference type="Google" id="ProtNLM"/>
    </source>
</evidence>
<feature type="transmembrane region" description="Helical" evidence="1">
    <location>
        <begin position="155"/>
        <end position="181"/>
    </location>
</feature>
<sequence length="288" mass="30026">MIGIYRSSVAVLRANPGSTLGIAAVLIATIAVLGVLARLPLIRNPRWTPMVDRDSLQVVVTLGFYPAGTILVTLVWMLVSVAVTAIGSVVAYRHLAGEHTPLRAAWREAKPRLPAAVGLGCLDVAVVVVPVVTAAALAIALAVRAAPESARLTATVLLTLAAAAVLAALPTLAIAGPMLVLEKMRPVDALWRALALQRRGYWRLLGRVICTYVLVTVVSTVVGLPFSLAAIAARPGDDIASQTLASLVLATVGWVVGQLAVLPFLIVTNAQLYLDQVARSANPEPAAA</sequence>
<organism evidence="2 3">
    <name type="scientific">Tsukamurella paurometabola</name>
    <name type="common">Corynebacterium paurometabolum</name>
    <dbReference type="NCBI Taxonomy" id="2061"/>
    <lineage>
        <taxon>Bacteria</taxon>
        <taxon>Bacillati</taxon>
        <taxon>Actinomycetota</taxon>
        <taxon>Actinomycetes</taxon>
        <taxon>Mycobacteriales</taxon>
        <taxon>Tsukamurellaceae</taxon>
        <taxon>Tsukamurella</taxon>
    </lineage>
</organism>
<dbReference type="Proteomes" id="UP000271626">
    <property type="component" value="Chromosome"/>
</dbReference>
<dbReference type="EMBL" id="LR131273">
    <property type="protein sequence ID" value="VDR38029.1"/>
    <property type="molecule type" value="Genomic_DNA"/>
</dbReference>
<feature type="transmembrane region" description="Helical" evidence="1">
    <location>
        <begin position="113"/>
        <end position="143"/>
    </location>
</feature>
<feature type="transmembrane region" description="Helical" evidence="1">
    <location>
        <begin position="20"/>
        <end position="42"/>
    </location>
</feature>
<keyword evidence="1" id="KW-0472">Membrane</keyword>
<dbReference type="RefSeq" id="WP_126195342.1">
    <property type="nucleotide sequence ID" value="NZ_CP085954.1"/>
</dbReference>
<evidence type="ECO:0000256" key="1">
    <source>
        <dbReference type="SAM" id="Phobius"/>
    </source>
</evidence>
<feature type="transmembrane region" description="Helical" evidence="1">
    <location>
        <begin position="202"/>
        <end position="232"/>
    </location>
</feature>
<name>A0A3P8JXH9_TSUPA</name>
<dbReference type="OrthoDB" id="4773395at2"/>
<gene>
    <name evidence="2" type="ORF">NCTC10741_01143</name>
</gene>
<feature type="transmembrane region" description="Helical" evidence="1">
    <location>
        <begin position="244"/>
        <end position="267"/>
    </location>
</feature>
<proteinExistence type="predicted"/>
<accession>A0A3P8JXH9</accession>
<keyword evidence="1" id="KW-1133">Transmembrane helix</keyword>
<feature type="transmembrane region" description="Helical" evidence="1">
    <location>
        <begin position="62"/>
        <end position="92"/>
    </location>
</feature>
<evidence type="ECO:0000313" key="3">
    <source>
        <dbReference type="Proteomes" id="UP000271626"/>
    </source>
</evidence>
<reference evidence="2 3" key="1">
    <citation type="submission" date="2018-12" db="EMBL/GenBank/DDBJ databases">
        <authorList>
            <consortium name="Pathogen Informatics"/>
        </authorList>
    </citation>
    <scope>NUCLEOTIDE SEQUENCE [LARGE SCALE GENOMIC DNA]</scope>
    <source>
        <strain evidence="2 3">NCTC10741</strain>
    </source>
</reference>
<dbReference type="AlphaFoldDB" id="A0A3P8JXH9"/>
<protein>
    <recommendedName>
        <fullName evidence="4">Glycerophosphoryl diester phosphodiesterase membrane domain-containing protein</fullName>
    </recommendedName>
</protein>